<reference evidence="1" key="1">
    <citation type="submission" date="2020-06" db="EMBL/GenBank/DDBJ databases">
        <title>WGS assembly of Ceratodon purpureus strain R40.</title>
        <authorList>
            <person name="Carey S.B."/>
            <person name="Jenkins J."/>
            <person name="Shu S."/>
            <person name="Lovell J.T."/>
            <person name="Sreedasyam A."/>
            <person name="Maumus F."/>
            <person name="Tiley G.P."/>
            <person name="Fernandez-Pozo N."/>
            <person name="Barry K."/>
            <person name="Chen C."/>
            <person name="Wang M."/>
            <person name="Lipzen A."/>
            <person name="Daum C."/>
            <person name="Saski C.A."/>
            <person name="Payton A.C."/>
            <person name="Mcbreen J.C."/>
            <person name="Conrad R.E."/>
            <person name="Kollar L.M."/>
            <person name="Olsson S."/>
            <person name="Huttunen S."/>
            <person name="Landis J.B."/>
            <person name="Wickett N.J."/>
            <person name="Johnson M.G."/>
            <person name="Rensing S.A."/>
            <person name="Grimwood J."/>
            <person name="Schmutz J."/>
            <person name="Mcdaniel S.F."/>
        </authorList>
    </citation>
    <scope>NUCLEOTIDE SEQUENCE</scope>
    <source>
        <strain evidence="1">R40</strain>
    </source>
</reference>
<comment type="caution">
    <text evidence="1">The sequence shown here is derived from an EMBL/GenBank/DDBJ whole genome shotgun (WGS) entry which is preliminary data.</text>
</comment>
<sequence>MHYIEGLLPHKSSSFTRLATKILELVPALSSVLPVGDQVIIHVCVTLGQRPNDVHLIYEVVRRQVLMLGMQHCFASVACYVVYLRIYISKFVYGSSRTGRDHF</sequence>
<evidence type="ECO:0000313" key="1">
    <source>
        <dbReference type="EMBL" id="KAG0582421.1"/>
    </source>
</evidence>
<evidence type="ECO:0000313" key="2">
    <source>
        <dbReference type="Proteomes" id="UP000822688"/>
    </source>
</evidence>
<name>A0A8T0IHN1_CERPU</name>
<dbReference type="EMBL" id="CM026423">
    <property type="protein sequence ID" value="KAG0582421.1"/>
    <property type="molecule type" value="Genomic_DNA"/>
</dbReference>
<dbReference type="Proteomes" id="UP000822688">
    <property type="component" value="Chromosome 3"/>
</dbReference>
<keyword evidence="2" id="KW-1185">Reference proteome</keyword>
<proteinExistence type="predicted"/>
<organism evidence="1 2">
    <name type="scientific">Ceratodon purpureus</name>
    <name type="common">Fire moss</name>
    <name type="synonym">Dicranum purpureum</name>
    <dbReference type="NCBI Taxonomy" id="3225"/>
    <lineage>
        <taxon>Eukaryota</taxon>
        <taxon>Viridiplantae</taxon>
        <taxon>Streptophyta</taxon>
        <taxon>Embryophyta</taxon>
        <taxon>Bryophyta</taxon>
        <taxon>Bryophytina</taxon>
        <taxon>Bryopsida</taxon>
        <taxon>Dicranidae</taxon>
        <taxon>Pseudoditrichales</taxon>
        <taxon>Ditrichaceae</taxon>
        <taxon>Ceratodon</taxon>
    </lineage>
</organism>
<protein>
    <submittedName>
        <fullName evidence="1">Uncharacterized protein</fullName>
    </submittedName>
</protein>
<gene>
    <name evidence="1" type="ORF">KC19_3G058400</name>
</gene>
<dbReference type="AlphaFoldDB" id="A0A8T0IHN1"/>
<accession>A0A8T0IHN1</accession>